<reference evidence="2 3" key="1">
    <citation type="submission" date="2020-06" db="EMBL/GenBank/DDBJ databases">
        <title>Transcriptomic and genomic resources for Thalictrum thalictroides and T. hernandezii: Facilitating candidate gene discovery in an emerging model plant lineage.</title>
        <authorList>
            <person name="Arias T."/>
            <person name="Riano-Pachon D.M."/>
            <person name="Di Stilio V.S."/>
        </authorList>
    </citation>
    <scope>NUCLEOTIDE SEQUENCE [LARGE SCALE GENOMIC DNA]</scope>
    <source>
        <strain evidence="3">cv. WT478/WT964</strain>
        <tissue evidence="2">Leaves</tissue>
    </source>
</reference>
<name>A0A7J6VZL2_THATH</name>
<feature type="compositionally biased region" description="Basic and acidic residues" evidence="1">
    <location>
        <begin position="39"/>
        <end position="55"/>
    </location>
</feature>
<sequence length="157" mass="17500">MKIEDYKYSEWEEEKNCQMEKMKLTKSLMVISQDQLQMEGEKKGMDTSTTDKIRGDANFQEPTNAQNIMEGVMVTNAACMVKNKGDKTEEENMGVNGGVNSNLKDVENSKECSSGFRSMEVSPLQVMDAQTHNVTSVTMADKSESVLSKPIDEPLAL</sequence>
<accession>A0A7J6VZL2</accession>
<comment type="caution">
    <text evidence="2">The sequence shown here is derived from an EMBL/GenBank/DDBJ whole genome shotgun (WGS) entry which is preliminary data.</text>
</comment>
<dbReference type="AlphaFoldDB" id="A0A7J6VZL2"/>
<keyword evidence="3" id="KW-1185">Reference proteome</keyword>
<feature type="region of interest" description="Disordered" evidence="1">
    <location>
        <begin position="38"/>
        <end position="63"/>
    </location>
</feature>
<evidence type="ECO:0000313" key="3">
    <source>
        <dbReference type="Proteomes" id="UP000554482"/>
    </source>
</evidence>
<feature type="region of interest" description="Disordered" evidence="1">
    <location>
        <begin position="85"/>
        <end position="107"/>
    </location>
</feature>
<dbReference type="EMBL" id="JABWDY010024343">
    <property type="protein sequence ID" value="KAF5190321.1"/>
    <property type="molecule type" value="Genomic_DNA"/>
</dbReference>
<dbReference type="Proteomes" id="UP000554482">
    <property type="component" value="Unassembled WGS sequence"/>
</dbReference>
<evidence type="ECO:0000313" key="2">
    <source>
        <dbReference type="EMBL" id="KAF5190321.1"/>
    </source>
</evidence>
<gene>
    <name evidence="2" type="ORF">FRX31_020089</name>
</gene>
<protein>
    <submittedName>
        <fullName evidence="2">Uncharacterized protein</fullName>
    </submittedName>
</protein>
<organism evidence="2 3">
    <name type="scientific">Thalictrum thalictroides</name>
    <name type="common">Rue-anemone</name>
    <name type="synonym">Anemone thalictroides</name>
    <dbReference type="NCBI Taxonomy" id="46969"/>
    <lineage>
        <taxon>Eukaryota</taxon>
        <taxon>Viridiplantae</taxon>
        <taxon>Streptophyta</taxon>
        <taxon>Embryophyta</taxon>
        <taxon>Tracheophyta</taxon>
        <taxon>Spermatophyta</taxon>
        <taxon>Magnoliopsida</taxon>
        <taxon>Ranunculales</taxon>
        <taxon>Ranunculaceae</taxon>
        <taxon>Thalictroideae</taxon>
        <taxon>Thalictrum</taxon>
    </lineage>
</organism>
<proteinExistence type="predicted"/>
<evidence type="ECO:0000256" key="1">
    <source>
        <dbReference type="SAM" id="MobiDB-lite"/>
    </source>
</evidence>